<evidence type="ECO:0000313" key="6">
    <source>
        <dbReference type="Proteomes" id="UP000019335"/>
    </source>
</evidence>
<dbReference type="InterPro" id="IPR000892">
    <property type="entry name" value="Ribosomal_eS26"/>
</dbReference>
<accession>W7TNL3</accession>
<keyword evidence="2 4" id="KW-0689">Ribosomal protein</keyword>
<dbReference type="EMBL" id="AZIL01000427">
    <property type="protein sequence ID" value="EWM27637.1"/>
    <property type="molecule type" value="Genomic_DNA"/>
</dbReference>
<evidence type="ECO:0000256" key="4">
    <source>
        <dbReference type="RuleBase" id="RU363128"/>
    </source>
</evidence>
<protein>
    <recommendedName>
        <fullName evidence="4">40S ribosomal protein S26</fullName>
    </recommendedName>
</protein>
<gene>
    <name evidence="5" type="ORF">Naga_100059g16</name>
</gene>
<dbReference type="GO" id="GO:0003729">
    <property type="term" value="F:mRNA binding"/>
    <property type="evidence" value="ECO:0007669"/>
    <property type="project" value="TreeGrafter"/>
</dbReference>
<name>W7TNL3_9STRA</name>
<dbReference type="GO" id="GO:0006412">
    <property type="term" value="P:translation"/>
    <property type="evidence" value="ECO:0007669"/>
    <property type="project" value="InterPro"/>
</dbReference>
<dbReference type="PANTHER" id="PTHR12538:SF0">
    <property type="entry name" value="40S RIBOSOMAL PROTEIN S26"/>
    <property type="match status" value="1"/>
</dbReference>
<keyword evidence="6" id="KW-1185">Reference proteome</keyword>
<dbReference type="OrthoDB" id="10262653at2759"/>
<keyword evidence="3 4" id="KW-0687">Ribonucleoprotein</keyword>
<dbReference type="Gene3D" id="3.30.1740.20">
    <property type="entry name" value="Ribosomal protein S26e"/>
    <property type="match status" value="1"/>
</dbReference>
<dbReference type="InterPro" id="IPR038551">
    <property type="entry name" value="Ribosomal_eS26_sf"/>
</dbReference>
<evidence type="ECO:0000256" key="3">
    <source>
        <dbReference type="ARBA" id="ARBA00023274"/>
    </source>
</evidence>
<dbReference type="Proteomes" id="UP000019335">
    <property type="component" value="Chromosome 6"/>
</dbReference>
<evidence type="ECO:0000313" key="5">
    <source>
        <dbReference type="EMBL" id="EWM27637.1"/>
    </source>
</evidence>
<proteinExistence type="inferred from homology"/>
<dbReference type="Pfam" id="PF01283">
    <property type="entry name" value="Ribosomal_S26e"/>
    <property type="match status" value="1"/>
</dbReference>
<sequence length="205" mass="23043">MEGQSTGVVDCLCTCRGVTQEIKREVVSFILEINIMTVKRRNHGRNKKGRGHVKRVRCASTGKAVPKDKAIKRMVVRSIVDQSSARDIKEARVFENYQLPKLYIKQYYSVEAAVHQRLVRSRSKEDRRFAGRVCEQQELDAYCRALRNSDSTFPCKAAVFSSHPAGSRRKMCERQETSGLSWLVTHSLVSEAAAGACPVHPMGAD</sequence>
<reference evidence="5 6" key="1">
    <citation type="journal article" date="2014" name="Mol. Plant">
        <title>Chromosome Scale Genome Assembly and Transcriptome Profiling of Nannochloropsis gaditana in Nitrogen Depletion.</title>
        <authorList>
            <person name="Corteggiani Carpinelli E."/>
            <person name="Telatin A."/>
            <person name="Vitulo N."/>
            <person name="Forcato C."/>
            <person name="D'Angelo M."/>
            <person name="Schiavon R."/>
            <person name="Vezzi A."/>
            <person name="Giacometti G.M."/>
            <person name="Morosinotto T."/>
            <person name="Valle G."/>
        </authorList>
    </citation>
    <scope>NUCLEOTIDE SEQUENCE [LARGE SCALE GENOMIC DNA]</scope>
    <source>
        <strain evidence="5 6">B-31</strain>
    </source>
</reference>
<comment type="similarity">
    <text evidence="1 4">Belongs to the eukaryotic ribosomal protein eS26 family.</text>
</comment>
<organism evidence="5 6">
    <name type="scientific">Nannochloropsis gaditana</name>
    <dbReference type="NCBI Taxonomy" id="72520"/>
    <lineage>
        <taxon>Eukaryota</taxon>
        <taxon>Sar</taxon>
        <taxon>Stramenopiles</taxon>
        <taxon>Ochrophyta</taxon>
        <taxon>Eustigmatophyceae</taxon>
        <taxon>Eustigmatales</taxon>
        <taxon>Monodopsidaceae</taxon>
        <taxon>Nannochloropsis</taxon>
    </lineage>
</organism>
<evidence type="ECO:0000256" key="1">
    <source>
        <dbReference type="ARBA" id="ARBA00008596"/>
    </source>
</evidence>
<comment type="caution">
    <text evidence="5">The sequence shown here is derived from an EMBL/GenBank/DDBJ whole genome shotgun (WGS) entry which is preliminary data.</text>
</comment>
<dbReference type="AlphaFoldDB" id="W7TNL3"/>
<evidence type="ECO:0000256" key="2">
    <source>
        <dbReference type="ARBA" id="ARBA00022980"/>
    </source>
</evidence>
<dbReference type="GO" id="GO:0003735">
    <property type="term" value="F:structural constituent of ribosome"/>
    <property type="evidence" value="ECO:0007669"/>
    <property type="project" value="InterPro"/>
</dbReference>
<dbReference type="GO" id="GO:0022627">
    <property type="term" value="C:cytosolic small ribosomal subunit"/>
    <property type="evidence" value="ECO:0007669"/>
    <property type="project" value="TreeGrafter"/>
</dbReference>
<dbReference type="PANTHER" id="PTHR12538">
    <property type="entry name" value="40S RIBOSOMAL PROTEIN S26"/>
    <property type="match status" value="1"/>
</dbReference>